<dbReference type="Pfam" id="PF10677">
    <property type="entry name" value="DUF2490"/>
    <property type="match status" value="1"/>
</dbReference>
<dbReference type="Proteomes" id="UP000009186">
    <property type="component" value="Chromosome"/>
</dbReference>
<dbReference type="InterPro" id="IPR019619">
    <property type="entry name" value="DUF2490"/>
</dbReference>
<dbReference type="eggNOG" id="COG2067">
    <property type="taxonomic scope" value="Bacteria"/>
</dbReference>
<evidence type="ECO:0008006" key="3">
    <source>
        <dbReference type="Google" id="ProtNLM"/>
    </source>
</evidence>
<dbReference type="EMBL" id="FQ859183">
    <property type="protein sequence ID" value="CCB70619.1"/>
    <property type="molecule type" value="Genomic_DNA"/>
</dbReference>
<name>G2Z4C3_FLABF</name>
<organism evidence="1 2">
    <name type="scientific">Flavobacterium branchiophilum (strain FL-15)</name>
    <dbReference type="NCBI Taxonomy" id="1034807"/>
    <lineage>
        <taxon>Bacteria</taxon>
        <taxon>Pseudomonadati</taxon>
        <taxon>Bacteroidota</taxon>
        <taxon>Flavobacteriia</taxon>
        <taxon>Flavobacteriales</taxon>
        <taxon>Flavobacteriaceae</taxon>
        <taxon>Flavobacterium</taxon>
    </lineage>
</organism>
<proteinExistence type="predicted"/>
<dbReference type="KEGG" id="fbr:FBFL15_2622"/>
<dbReference type="RefSeq" id="WP_014085072.1">
    <property type="nucleotide sequence ID" value="NC_016001.1"/>
</dbReference>
<dbReference type="STRING" id="1034807.FBFL15_2622"/>
<keyword evidence="2" id="KW-1185">Reference proteome</keyword>
<gene>
    <name evidence="1" type="ordered locus">FBFL15_2622</name>
</gene>
<evidence type="ECO:0000313" key="1">
    <source>
        <dbReference type="EMBL" id="CCB70619.1"/>
    </source>
</evidence>
<accession>G2Z4C3</accession>
<reference evidence="1 2" key="1">
    <citation type="journal article" date="2011" name="Appl. Environ. Microbiol.">
        <title>Complete genome sequence of the fish pathogen Flavobacterium branchiophilum.</title>
        <authorList>
            <consortium name="1:IP"/>
            <consortium name="Microbial Evolutionary Genomics,F-75015 Paris"/>
            <consortium name="France 2:CNRS"/>
            <consortium name="URA2171"/>
            <consortium name="F-75015 Paris,France 3:Unite de Virologie et Immunologie Mol."/>
            <consortium name="INRA,78352 Jouy en Josas Cedex"/>
            <consortium name="France. 4:Unite de Mathemathique"/>
            <consortium name="Informatique et Genome,INRA"/>
            <consortium name="78352 Jouy en Josas Cedex"/>
            <consortium name="France. 5:CEA/Genoscope"/>
            <consortium name="Evry"/>
            <consortium name="France"/>
            <person name="Touchon M."/>
            <person name="Barbier P."/>
            <person name="Bernardet J.F."/>
            <person name="Loux V."/>
            <person name="Vacherie B."/>
            <person name="Barbe V."/>
            <person name="Rocha E.P."/>
            <person name="Duchaud E."/>
        </authorList>
    </citation>
    <scope>NUCLEOTIDE SEQUENCE [LARGE SCALE GENOMIC DNA]</scope>
    <source>
        <strain evidence="1 2">FL-15</strain>
    </source>
</reference>
<evidence type="ECO:0000313" key="2">
    <source>
        <dbReference type="Proteomes" id="UP000009186"/>
    </source>
</evidence>
<dbReference type="HOGENOM" id="CLU_089264_0_0_10"/>
<sequence length="243" mass="29023">MNFIKAFLFFILARTVITAQTQKNIDHQNLLWTRYYNQVEINPKWSIHSEFDNRVFLDSIVQNLFVIRVQGRHKISEQVELGAGIVYFSVATQVPEVNLGFNIPEYRLQQDLTWKKNWSKIVLNQRFQIEERFFQNADGQGLTTGTTFFWRFRYRLQGEYTFWRKEKRYLKAIVYDEIMINAGKNAVYNSFDQNRVYVGLQYGISSDVAVELGYMNSFQQRTTGIDYFDRNIIRLSIYHQLRI</sequence>
<dbReference type="AlphaFoldDB" id="G2Z4C3"/>
<protein>
    <recommendedName>
        <fullName evidence="3">DUF2490 domain-containing protein</fullName>
    </recommendedName>
</protein>